<dbReference type="SUPFAM" id="SSF56112">
    <property type="entry name" value="Protein kinase-like (PK-like)"/>
    <property type="match status" value="1"/>
</dbReference>
<dbReference type="InterPro" id="IPR050339">
    <property type="entry name" value="CC_SR_Kinase"/>
</dbReference>
<evidence type="ECO:0000259" key="6">
    <source>
        <dbReference type="PROSITE" id="PS50011"/>
    </source>
</evidence>
<dbReference type="SUPFAM" id="SSF51126">
    <property type="entry name" value="Pectin lyase-like"/>
    <property type="match status" value="1"/>
</dbReference>
<proteinExistence type="inferred from homology"/>
<dbReference type="InterPro" id="IPR000719">
    <property type="entry name" value="Prot_kinase_dom"/>
</dbReference>
<keyword evidence="8" id="KW-1185">Reference proteome</keyword>
<feature type="domain" description="Protein kinase" evidence="6">
    <location>
        <begin position="7"/>
        <end position="324"/>
    </location>
</feature>
<evidence type="ECO:0000256" key="2">
    <source>
        <dbReference type="ARBA" id="ARBA00022741"/>
    </source>
</evidence>
<dbReference type="PANTHER" id="PTHR11042">
    <property type="entry name" value="EUKARYOTIC TRANSLATION INITIATION FACTOR 2-ALPHA KINASE EIF2-ALPHA KINASE -RELATED"/>
    <property type="match status" value="1"/>
</dbReference>
<evidence type="ECO:0000256" key="1">
    <source>
        <dbReference type="ARBA" id="ARBA00022679"/>
    </source>
</evidence>
<dbReference type="GO" id="GO:0005737">
    <property type="term" value="C:cytoplasm"/>
    <property type="evidence" value="ECO:0007669"/>
    <property type="project" value="TreeGrafter"/>
</dbReference>
<keyword evidence="1" id="KW-0808">Transferase</keyword>
<dbReference type="PROSITE" id="PS50011">
    <property type="entry name" value="PROTEIN_KINASE_DOM"/>
    <property type="match status" value="1"/>
</dbReference>
<dbReference type="PROSITE" id="PS00108">
    <property type="entry name" value="PROTEIN_KINASE_ST"/>
    <property type="match status" value="1"/>
</dbReference>
<dbReference type="Gene3D" id="3.30.200.20">
    <property type="entry name" value="Phosphorylase Kinase, domain 1"/>
    <property type="match status" value="1"/>
</dbReference>
<comment type="caution">
    <text evidence="7">The sequence shown here is derived from an EMBL/GenBank/DDBJ whole genome shotgun (WGS) entry which is preliminary data.</text>
</comment>
<comment type="similarity">
    <text evidence="5">Belongs to the protein kinase superfamily. Ser/Thr protein kinase family. GCN2 subfamily.</text>
</comment>
<dbReference type="InterPro" id="IPR011009">
    <property type="entry name" value="Kinase-like_dom_sf"/>
</dbReference>
<evidence type="ECO:0000313" key="8">
    <source>
        <dbReference type="Proteomes" id="UP000198287"/>
    </source>
</evidence>
<keyword evidence="2" id="KW-0547">Nucleotide-binding</keyword>
<dbReference type="GO" id="GO:0005524">
    <property type="term" value="F:ATP binding"/>
    <property type="evidence" value="ECO:0007669"/>
    <property type="project" value="UniProtKB-KW"/>
</dbReference>
<accession>A0A226DYS9</accession>
<evidence type="ECO:0000256" key="4">
    <source>
        <dbReference type="ARBA" id="ARBA00022840"/>
    </source>
</evidence>
<dbReference type="Gene3D" id="1.10.510.10">
    <property type="entry name" value="Transferase(Phosphotransferase) domain 1"/>
    <property type="match status" value="1"/>
</dbReference>
<dbReference type="EMBL" id="LNIX01000009">
    <property type="protein sequence ID" value="OXA49954.1"/>
    <property type="molecule type" value="Genomic_DNA"/>
</dbReference>
<dbReference type="AlphaFoldDB" id="A0A226DYS9"/>
<evidence type="ECO:0000256" key="5">
    <source>
        <dbReference type="ARBA" id="ARBA00037982"/>
    </source>
</evidence>
<organism evidence="7 8">
    <name type="scientific">Folsomia candida</name>
    <name type="common">Springtail</name>
    <dbReference type="NCBI Taxonomy" id="158441"/>
    <lineage>
        <taxon>Eukaryota</taxon>
        <taxon>Metazoa</taxon>
        <taxon>Ecdysozoa</taxon>
        <taxon>Arthropoda</taxon>
        <taxon>Hexapoda</taxon>
        <taxon>Collembola</taxon>
        <taxon>Entomobryomorpha</taxon>
        <taxon>Isotomoidea</taxon>
        <taxon>Isotomidae</taxon>
        <taxon>Proisotominae</taxon>
        <taxon>Folsomia</taxon>
    </lineage>
</organism>
<dbReference type="InterPro" id="IPR012334">
    <property type="entry name" value="Pectin_lyas_fold"/>
</dbReference>
<name>A0A226DYS9_FOLCA</name>
<dbReference type="STRING" id="158441.A0A226DYS9"/>
<dbReference type="Gene3D" id="2.160.20.10">
    <property type="entry name" value="Single-stranded right-handed beta-helix, Pectin lyase-like"/>
    <property type="match status" value="1"/>
</dbReference>
<protein>
    <submittedName>
        <fullName evidence="7">Serine/threonine-protein kinase 33</fullName>
    </submittedName>
</protein>
<dbReference type="OrthoDB" id="6489419at2759"/>
<gene>
    <name evidence="7" type="ORF">Fcan01_15128</name>
</gene>
<keyword evidence="4" id="KW-0067">ATP-binding</keyword>
<sequence>MSFLTTHRITNFLASGSFGLVFKTSNQNGVSLSATKFLFCETDNSRRLQLIQRESNVQLKHENVVELVQVSEEFFTPQVILELRSLLPNCKDRSWTLITKYLHQAYETGRVQVHILKMELCGPTLRVWLDYYTVNPIFYKAQADLNAVQVRIVSECAEGLRFLHTNDIIHRDFKPENVMFSLPEDRNKFIFPLKIGDFGLSRQIPNSTSTSQVEMTQHVGTDSYMAPEINLGRYSKAADIYSFGLVMWEVLQLINDFDRPEYFHRRVNENDNHLIEKNLPLPNAKYFIVRMTSKQIDYRMKDLDQFIEQRVRFAHNSEQLTTFLRDAVPREVIYLGETSYEGAFEIGKDNLTLKGMGEGTIMRPVSGESAEFQNPSENFLLSVRGSNCTVVGLKFETFQKNQGGIGVFGNANKISNISLTTRDGDAISVFGDDNVVKKLKIKNSRNGITILGRGNTADYNYMQNGDEGISLDGVSNVVTTFCWSNLKTGVSIRSGSSSHRILDTKEIDKLQGGGGGVGLRIDKDTANCCITNVKAEKISVDGSCHSFRNVKSEKNPEICGEGHIFMDFEGV</sequence>
<dbReference type="GO" id="GO:0004672">
    <property type="term" value="F:protein kinase activity"/>
    <property type="evidence" value="ECO:0007669"/>
    <property type="project" value="InterPro"/>
</dbReference>
<evidence type="ECO:0000256" key="3">
    <source>
        <dbReference type="ARBA" id="ARBA00022777"/>
    </source>
</evidence>
<keyword evidence="3 7" id="KW-0418">Kinase</keyword>
<dbReference type="GO" id="GO:0005634">
    <property type="term" value="C:nucleus"/>
    <property type="evidence" value="ECO:0007669"/>
    <property type="project" value="TreeGrafter"/>
</dbReference>
<dbReference type="Pfam" id="PF00069">
    <property type="entry name" value="Pkinase"/>
    <property type="match status" value="1"/>
</dbReference>
<reference evidence="7 8" key="1">
    <citation type="submission" date="2015-12" db="EMBL/GenBank/DDBJ databases">
        <title>The genome of Folsomia candida.</title>
        <authorList>
            <person name="Faddeeva A."/>
            <person name="Derks M.F."/>
            <person name="Anvar Y."/>
            <person name="Smit S."/>
            <person name="Van Straalen N."/>
            <person name="Roelofs D."/>
        </authorList>
    </citation>
    <scope>NUCLEOTIDE SEQUENCE [LARGE SCALE GENOMIC DNA]</scope>
    <source>
        <strain evidence="7 8">VU population</strain>
        <tissue evidence="7">Whole body</tissue>
    </source>
</reference>
<dbReference type="InterPro" id="IPR008271">
    <property type="entry name" value="Ser/Thr_kinase_AS"/>
</dbReference>
<dbReference type="Proteomes" id="UP000198287">
    <property type="component" value="Unassembled WGS sequence"/>
</dbReference>
<evidence type="ECO:0000313" key="7">
    <source>
        <dbReference type="EMBL" id="OXA49954.1"/>
    </source>
</evidence>
<dbReference type="InterPro" id="IPR011050">
    <property type="entry name" value="Pectin_lyase_fold/virulence"/>
</dbReference>